<dbReference type="EMBL" id="GCKF01005737">
    <property type="protein sequence ID" value="JAG99198.1"/>
    <property type="molecule type" value="Transcribed_RNA"/>
</dbReference>
<dbReference type="InterPro" id="IPR042415">
    <property type="entry name" value="CNPY"/>
</dbReference>
<name>A0A0D6R9U7_ARACU</name>
<feature type="chain" id="PRO_5002311563" description="DUF3456 domain-containing protein" evidence="1">
    <location>
        <begin position="26"/>
        <end position="195"/>
    </location>
</feature>
<organism evidence="3">
    <name type="scientific">Araucaria cunninghamii</name>
    <name type="common">Hoop pine</name>
    <name type="synonym">Moreton Bay pine</name>
    <dbReference type="NCBI Taxonomy" id="56994"/>
    <lineage>
        <taxon>Eukaryota</taxon>
        <taxon>Viridiplantae</taxon>
        <taxon>Streptophyta</taxon>
        <taxon>Embryophyta</taxon>
        <taxon>Tracheophyta</taxon>
        <taxon>Spermatophyta</taxon>
        <taxon>Pinopsida</taxon>
        <taxon>Pinidae</taxon>
        <taxon>Conifers II</taxon>
        <taxon>Araucariales</taxon>
        <taxon>Araucariaceae</taxon>
        <taxon>Araucaria</taxon>
    </lineage>
</organism>
<proteinExistence type="predicted"/>
<dbReference type="Pfam" id="PF11938">
    <property type="entry name" value="DUF3456"/>
    <property type="match status" value="1"/>
</dbReference>
<evidence type="ECO:0000256" key="1">
    <source>
        <dbReference type="SAM" id="SignalP"/>
    </source>
</evidence>
<keyword evidence="1" id="KW-0732">Signal</keyword>
<dbReference type="PANTHER" id="PTHR13341">
    <property type="entry name" value="MIR-INTERACTING SAPOSIN-LIKE PROTEIN"/>
    <property type="match status" value="1"/>
</dbReference>
<dbReference type="InterPro" id="IPR021852">
    <property type="entry name" value="DUF3456"/>
</dbReference>
<dbReference type="PANTHER" id="PTHR13341:SF2">
    <property type="entry name" value="PROTEIN SEELE"/>
    <property type="match status" value="1"/>
</dbReference>
<reference evidence="3" key="1">
    <citation type="submission" date="2015-03" db="EMBL/GenBank/DDBJ databases">
        <title>A transcriptome of Araucaria cunninghamii, an australian fine timber species.</title>
        <authorList>
            <person name="Jing Yi C.J.Y."/>
            <person name="Yin San L.Y.S."/>
            <person name="Abdul Karim S.S."/>
            <person name="Wan Azmi N.N."/>
            <person name="Hercus R.R."/>
            <person name="Croft L.L."/>
        </authorList>
    </citation>
    <scope>NUCLEOTIDE SEQUENCE</scope>
    <source>
        <strain evidence="3">MI0301</strain>
        <tissue evidence="3">Leaf</tissue>
    </source>
</reference>
<evidence type="ECO:0000259" key="2">
    <source>
        <dbReference type="Pfam" id="PF11938"/>
    </source>
</evidence>
<sequence>MKSMGRSMIAMLLLLRLCLLPTILCVEDKCAACRAIAVELETALSNEKPKNHLDMRHRLDSRGQREGKLIDYKVSELRVVELLDGLCEKMKDYTLVKPPSGKVNWIKVEDWESAVLSTEKQEAEAHSKDISTFCGRLLEQTEEELAEKIKSGTVSMGSVKDVLCQDLTKHCDPLKYQKFDEQEAYADLSVDHSEL</sequence>
<accession>A0A0D6R9U7</accession>
<evidence type="ECO:0000313" key="3">
    <source>
        <dbReference type="EMBL" id="JAG99198.1"/>
    </source>
</evidence>
<protein>
    <recommendedName>
        <fullName evidence="2">DUF3456 domain-containing protein</fullName>
    </recommendedName>
</protein>
<feature type="domain" description="DUF3456" evidence="2">
    <location>
        <begin position="29"/>
        <end position="171"/>
    </location>
</feature>
<feature type="signal peptide" evidence="1">
    <location>
        <begin position="1"/>
        <end position="25"/>
    </location>
</feature>
<dbReference type="AlphaFoldDB" id="A0A0D6R9U7"/>